<dbReference type="PANTHER" id="PTHR47089">
    <property type="entry name" value="ABC TRANSPORTER, PERMEASE PROTEIN"/>
    <property type="match status" value="1"/>
</dbReference>
<accession>A0A1W2BCA2</accession>
<feature type="transmembrane region" description="Helical" evidence="6">
    <location>
        <begin position="148"/>
        <end position="166"/>
    </location>
</feature>
<protein>
    <submittedName>
        <fullName evidence="7">Nucleoside ABC transporter membrane protein</fullName>
    </submittedName>
</protein>
<feature type="transmembrane region" description="Helical" evidence="6">
    <location>
        <begin position="116"/>
        <end position="136"/>
    </location>
</feature>
<name>A0A1W2BCA2_9BURK</name>
<evidence type="ECO:0000256" key="6">
    <source>
        <dbReference type="SAM" id="Phobius"/>
    </source>
</evidence>
<dbReference type="InterPro" id="IPR001851">
    <property type="entry name" value="ABC_transp_permease"/>
</dbReference>
<dbReference type="OrthoDB" id="9809785at2"/>
<evidence type="ECO:0000256" key="5">
    <source>
        <dbReference type="ARBA" id="ARBA00023136"/>
    </source>
</evidence>
<feature type="transmembrane region" description="Helical" evidence="6">
    <location>
        <begin position="178"/>
        <end position="199"/>
    </location>
</feature>
<keyword evidence="3 6" id="KW-0812">Transmembrane</keyword>
<dbReference type="AlphaFoldDB" id="A0A1W2BCA2"/>
<dbReference type="Pfam" id="PF02653">
    <property type="entry name" value="BPD_transp_2"/>
    <property type="match status" value="1"/>
</dbReference>
<evidence type="ECO:0000313" key="7">
    <source>
        <dbReference type="EMBL" id="SMC70342.1"/>
    </source>
</evidence>
<feature type="transmembrane region" description="Helical" evidence="6">
    <location>
        <begin position="60"/>
        <end position="82"/>
    </location>
</feature>
<reference evidence="7 8" key="1">
    <citation type="submission" date="2017-04" db="EMBL/GenBank/DDBJ databases">
        <authorList>
            <person name="Afonso C.L."/>
            <person name="Miller P.J."/>
            <person name="Scott M.A."/>
            <person name="Spackman E."/>
            <person name="Goraichik I."/>
            <person name="Dimitrov K.M."/>
            <person name="Suarez D.L."/>
            <person name="Swayne D.E."/>
        </authorList>
    </citation>
    <scope>NUCLEOTIDE SEQUENCE [LARGE SCALE GENOMIC DNA]</scope>
    <source>
        <strain evidence="7 8">VK13</strain>
    </source>
</reference>
<feature type="transmembrane region" description="Helical" evidence="6">
    <location>
        <begin position="94"/>
        <end position="110"/>
    </location>
</feature>
<keyword evidence="8" id="KW-1185">Reference proteome</keyword>
<feature type="transmembrane region" description="Helical" evidence="6">
    <location>
        <begin position="287"/>
        <end position="316"/>
    </location>
</feature>
<comment type="subcellular location">
    <subcellularLocation>
        <location evidence="1">Cell membrane</location>
        <topology evidence="1">Multi-pass membrane protein</topology>
    </subcellularLocation>
</comment>
<feature type="transmembrane region" description="Helical" evidence="6">
    <location>
        <begin position="253"/>
        <end position="275"/>
    </location>
</feature>
<keyword evidence="5 6" id="KW-0472">Membrane</keyword>
<dbReference type="GO" id="GO:0005886">
    <property type="term" value="C:plasma membrane"/>
    <property type="evidence" value="ECO:0007669"/>
    <property type="project" value="UniProtKB-SubCell"/>
</dbReference>
<organism evidence="7 8">
    <name type="scientific">Polynucleobacter kasalickyi</name>
    <dbReference type="NCBI Taxonomy" id="1938817"/>
    <lineage>
        <taxon>Bacteria</taxon>
        <taxon>Pseudomonadati</taxon>
        <taxon>Pseudomonadota</taxon>
        <taxon>Betaproteobacteria</taxon>
        <taxon>Burkholderiales</taxon>
        <taxon>Burkholderiaceae</taxon>
        <taxon>Polynucleobacter</taxon>
    </lineage>
</organism>
<keyword evidence="2" id="KW-1003">Cell membrane</keyword>
<dbReference type="Proteomes" id="UP000192708">
    <property type="component" value="Unassembled WGS sequence"/>
</dbReference>
<dbReference type="PANTHER" id="PTHR47089:SF1">
    <property type="entry name" value="GUANOSINE ABC TRANSPORTER PERMEASE PROTEIN NUPP"/>
    <property type="match status" value="1"/>
</dbReference>
<dbReference type="GO" id="GO:0022857">
    <property type="term" value="F:transmembrane transporter activity"/>
    <property type="evidence" value="ECO:0007669"/>
    <property type="project" value="InterPro"/>
</dbReference>
<dbReference type="CDD" id="cd06580">
    <property type="entry name" value="TM_PBP1_transp_TpRbsC_like"/>
    <property type="match status" value="1"/>
</dbReference>
<sequence length="368" mass="40127">MIKFQLKTRKEPNQAMQIYAPLIAITLTLLSGLILFQILGENPLIAYKAFFFDPISDINGFSELLLKASPLCLIALGLTICYRANIWNIGAEGQMYLGGIFATGIAIHYANSLGNWTLVVMILASALGGAIWASITALCRAQFNTNEILVSLMLTYVADLLVKFLVYGPWKDPMGNNFPITISFADEALFTPLALLGWSFWDGTRLNTSVFITLFFIPLVWLYNEKLFAGFKNLVVGIAPGAAKYVGFSEKKIIWIVLILSGLISGIAGTTEVAGPIGQLNDKWTPGYGFTAIIVATLGRLKVSGVVLASLLMALLYLGGESVQVTMQLPKSVSQVFQGLLLLYLLACDVLINYEIVMSRKIGGKYVP</sequence>
<feature type="transmembrane region" description="Helical" evidence="6">
    <location>
        <begin position="20"/>
        <end position="40"/>
    </location>
</feature>
<evidence type="ECO:0000313" key="8">
    <source>
        <dbReference type="Proteomes" id="UP000192708"/>
    </source>
</evidence>
<proteinExistence type="predicted"/>
<dbReference type="EMBL" id="FWXJ01000012">
    <property type="protein sequence ID" value="SMC70342.1"/>
    <property type="molecule type" value="Genomic_DNA"/>
</dbReference>
<dbReference type="RefSeq" id="WP_084284750.1">
    <property type="nucleotide sequence ID" value="NZ_FWXJ01000012.1"/>
</dbReference>
<dbReference type="STRING" id="1938817.SAMN06296008_11237"/>
<keyword evidence="4 6" id="KW-1133">Transmembrane helix</keyword>
<feature type="transmembrane region" description="Helical" evidence="6">
    <location>
        <begin position="336"/>
        <end position="356"/>
    </location>
</feature>
<gene>
    <name evidence="7" type="ORF">SAMN06296008_11237</name>
</gene>
<evidence type="ECO:0000256" key="2">
    <source>
        <dbReference type="ARBA" id="ARBA00022475"/>
    </source>
</evidence>
<feature type="transmembrane region" description="Helical" evidence="6">
    <location>
        <begin position="206"/>
        <end position="223"/>
    </location>
</feature>
<evidence type="ECO:0000256" key="4">
    <source>
        <dbReference type="ARBA" id="ARBA00022989"/>
    </source>
</evidence>
<evidence type="ECO:0000256" key="1">
    <source>
        <dbReference type="ARBA" id="ARBA00004651"/>
    </source>
</evidence>
<evidence type="ECO:0000256" key="3">
    <source>
        <dbReference type="ARBA" id="ARBA00022692"/>
    </source>
</evidence>